<accession>A0A9P9ARV4</accession>
<reference evidence="1 2" key="1">
    <citation type="journal article" date="2021" name="Nat. Commun.">
        <title>Genetic determinants of endophytism in the Arabidopsis root mycobiome.</title>
        <authorList>
            <person name="Mesny F."/>
            <person name="Miyauchi S."/>
            <person name="Thiergart T."/>
            <person name="Pickel B."/>
            <person name="Atanasova L."/>
            <person name="Karlsson M."/>
            <person name="Huettel B."/>
            <person name="Barry K.W."/>
            <person name="Haridas S."/>
            <person name="Chen C."/>
            <person name="Bauer D."/>
            <person name="Andreopoulos W."/>
            <person name="Pangilinan J."/>
            <person name="LaButti K."/>
            <person name="Riley R."/>
            <person name="Lipzen A."/>
            <person name="Clum A."/>
            <person name="Drula E."/>
            <person name="Henrissat B."/>
            <person name="Kohler A."/>
            <person name="Grigoriev I.V."/>
            <person name="Martin F.M."/>
            <person name="Hacquard S."/>
        </authorList>
    </citation>
    <scope>NUCLEOTIDE SEQUENCE [LARGE SCALE GENOMIC DNA]</scope>
    <source>
        <strain evidence="1 2">MPI-CAGE-CH-0241</strain>
    </source>
</reference>
<proteinExistence type="predicted"/>
<dbReference type="OrthoDB" id="5073671at2759"/>
<name>A0A9P9ARV4_9HYPO</name>
<organism evidence="1 2">
    <name type="scientific">Thelonectria olida</name>
    <dbReference type="NCBI Taxonomy" id="1576542"/>
    <lineage>
        <taxon>Eukaryota</taxon>
        <taxon>Fungi</taxon>
        <taxon>Dikarya</taxon>
        <taxon>Ascomycota</taxon>
        <taxon>Pezizomycotina</taxon>
        <taxon>Sordariomycetes</taxon>
        <taxon>Hypocreomycetidae</taxon>
        <taxon>Hypocreales</taxon>
        <taxon>Nectriaceae</taxon>
        <taxon>Thelonectria</taxon>
    </lineage>
</organism>
<dbReference type="AlphaFoldDB" id="A0A9P9ARV4"/>
<evidence type="ECO:0000313" key="1">
    <source>
        <dbReference type="EMBL" id="KAH6893369.1"/>
    </source>
</evidence>
<keyword evidence="2" id="KW-1185">Reference proteome</keyword>
<sequence>MAYITRSGSEFTFNLPGVMGSGIMPSQVEMVCEHPHTEVRYRFTMMVWHGTSGRSESFEWRRSSGNEVKSLGGSSSGWKLVRLGSNSGAGFPPPYQQHGINNNATPQYHYGYPQQNASSYDEKPEPGFSSDGNEVVAVFAPAKTFSFSMTDVGKFQYMRSGATPTMGYHWALMAVLSGVCVYQHQLARANNATGSTAAASAAGAVVGAVAGV</sequence>
<protein>
    <submittedName>
        <fullName evidence="1">Uncharacterized protein</fullName>
    </submittedName>
</protein>
<dbReference type="Proteomes" id="UP000777438">
    <property type="component" value="Unassembled WGS sequence"/>
</dbReference>
<comment type="caution">
    <text evidence="1">The sequence shown here is derived from an EMBL/GenBank/DDBJ whole genome shotgun (WGS) entry which is preliminary data.</text>
</comment>
<evidence type="ECO:0000313" key="2">
    <source>
        <dbReference type="Proteomes" id="UP000777438"/>
    </source>
</evidence>
<gene>
    <name evidence="1" type="ORF">B0T10DRAFT_482108</name>
</gene>
<dbReference type="EMBL" id="JAGPYM010000006">
    <property type="protein sequence ID" value="KAH6893369.1"/>
    <property type="molecule type" value="Genomic_DNA"/>
</dbReference>